<dbReference type="RefSeq" id="WP_266122251.1">
    <property type="nucleotide sequence ID" value="NZ_JAJHNU010000001.1"/>
</dbReference>
<proteinExistence type="predicted"/>
<dbReference type="Gene3D" id="2.40.160.50">
    <property type="entry name" value="membrane protein fhac: a member of the omp85/tpsb transporter family"/>
    <property type="match status" value="1"/>
</dbReference>
<evidence type="ECO:0000313" key="6">
    <source>
        <dbReference type="Proteomes" id="UP001168613"/>
    </source>
</evidence>
<keyword evidence="3" id="KW-0732">Signal</keyword>
<dbReference type="InterPro" id="IPR000184">
    <property type="entry name" value="Bac_surfAg_D15"/>
</dbReference>
<protein>
    <submittedName>
        <fullName evidence="5">BamA/TamA family outer membrane protein</fullName>
    </submittedName>
</protein>
<dbReference type="EMBL" id="JAJHNU010000001">
    <property type="protein sequence ID" value="MDN4120434.1"/>
    <property type="molecule type" value="Genomic_DNA"/>
</dbReference>
<accession>A0ABT8EGM6</accession>
<gene>
    <name evidence="5" type="ORF">LMS43_03920</name>
</gene>
<dbReference type="Pfam" id="PF01103">
    <property type="entry name" value="Omp85"/>
    <property type="match status" value="1"/>
</dbReference>
<evidence type="ECO:0000256" key="3">
    <source>
        <dbReference type="SAM" id="SignalP"/>
    </source>
</evidence>
<comment type="subcellular location">
    <subcellularLocation>
        <location evidence="1">Membrane</location>
    </subcellularLocation>
</comment>
<evidence type="ECO:0000313" key="5">
    <source>
        <dbReference type="EMBL" id="MDN4120434.1"/>
    </source>
</evidence>
<feature type="chain" id="PRO_5045723226" evidence="3">
    <location>
        <begin position="21"/>
        <end position="590"/>
    </location>
</feature>
<sequence>MLKRGVYLIVSLSAASIVHAAGPEVVIDPGGVSPEALKQIRQAVQAITRLADDQDLSEVTRLRRRAYDATVSTLETQGYFDAVVTLEVGEDIGGETWDIIIEPGKVTTVNKVDIGFEGQIAKPEFQVRVEGLKADFPLRLGEPFLNKEWSAAKTDLLDKVRRKDFYYARYLSTRAVVHADESKADLSLQVRSGPRVRMGSLYTSGLKRVPRSLVERYVRYQPGESYDQDKLDEWQQALAATTFFRGAFVTLDDSSSDQRVRSDGEVEVPVLVRVTEAPARQFTGSLGVDSDHGPRVEALFRQNIVFGLPVWTETGIGVDPKRQKAFYDVHLAPTLQNYRHSFGVLYDHADIEGQDNTRAALGWKLRHHRFSADNPRVDYENEWGVLAAWDKTKIEGAETYEIPSAIVNWGWLRRDVNDKYDPRDGNLVNLDLAAGFPLNKEKPFYRASLRAQQWWPMGKWDVLSLRGEVGRVWSKSTLIPPDFGFRTGGARSIRGYKYQSIGLARGQATIGAPYLAVASMEYTHYFTEMFGMTSFVDVGDAAESFSGMKLAWGYGVGAAIRTPAGPFNIDLAWAQRDKKLRLSFSMGIAF</sequence>
<dbReference type="Proteomes" id="UP001168613">
    <property type="component" value="Unassembled WGS sequence"/>
</dbReference>
<feature type="signal peptide" evidence="3">
    <location>
        <begin position="1"/>
        <end position="20"/>
    </location>
</feature>
<name>A0ABT8EGM6_9BURK</name>
<comment type="caution">
    <text evidence="5">The sequence shown here is derived from an EMBL/GenBank/DDBJ whole genome shotgun (WGS) entry which is preliminary data.</text>
</comment>
<dbReference type="Gene3D" id="3.10.20.310">
    <property type="entry name" value="membrane protein fhac"/>
    <property type="match status" value="2"/>
</dbReference>
<organism evidence="5 6">
    <name type="scientific">Alcaligenes endophyticus</name>
    <dbReference type="NCBI Taxonomy" id="1929088"/>
    <lineage>
        <taxon>Bacteria</taxon>
        <taxon>Pseudomonadati</taxon>
        <taxon>Pseudomonadota</taxon>
        <taxon>Betaproteobacteria</taxon>
        <taxon>Burkholderiales</taxon>
        <taxon>Alcaligenaceae</taxon>
        <taxon>Alcaligenes</taxon>
    </lineage>
</organism>
<evidence type="ECO:0000256" key="1">
    <source>
        <dbReference type="ARBA" id="ARBA00004370"/>
    </source>
</evidence>
<keyword evidence="6" id="KW-1185">Reference proteome</keyword>
<reference evidence="5" key="1">
    <citation type="submission" date="2021-11" db="EMBL/GenBank/DDBJ databases">
        <title>Draft genome sequence of Alcaligenes endophyticus type strain CCUG 75668T.</title>
        <authorList>
            <person name="Salva-Serra F."/>
            <person name="Duran R.E."/>
            <person name="Seeger M."/>
            <person name="Moore E.R.B."/>
            <person name="Jaen-Luchoro D."/>
        </authorList>
    </citation>
    <scope>NUCLEOTIDE SEQUENCE</scope>
    <source>
        <strain evidence="5">CCUG 75668</strain>
    </source>
</reference>
<evidence type="ECO:0000256" key="2">
    <source>
        <dbReference type="ARBA" id="ARBA00023136"/>
    </source>
</evidence>
<evidence type="ECO:0000259" key="4">
    <source>
        <dbReference type="Pfam" id="PF01103"/>
    </source>
</evidence>
<keyword evidence="2" id="KW-0472">Membrane</keyword>
<feature type="domain" description="Bacterial surface antigen (D15)" evidence="4">
    <location>
        <begin position="353"/>
        <end position="590"/>
    </location>
</feature>